<dbReference type="EMBL" id="JAGGKV010000027">
    <property type="protein sequence ID" value="MBP1967010.1"/>
    <property type="molecule type" value="Genomic_DNA"/>
</dbReference>
<reference evidence="2 3" key="1">
    <citation type="submission" date="2021-03" db="EMBL/GenBank/DDBJ databases">
        <title>Genomic Encyclopedia of Type Strains, Phase IV (KMG-IV): sequencing the most valuable type-strain genomes for metagenomic binning, comparative biology and taxonomic classification.</title>
        <authorList>
            <person name="Goeker M."/>
        </authorList>
    </citation>
    <scope>NUCLEOTIDE SEQUENCE [LARGE SCALE GENOMIC DNA]</scope>
    <source>
        <strain evidence="2 3">DSM 24950</strain>
    </source>
</reference>
<dbReference type="Proteomes" id="UP001519344">
    <property type="component" value="Unassembled WGS sequence"/>
</dbReference>
<evidence type="ECO:0000313" key="2">
    <source>
        <dbReference type="EMBL" id="MBP1967010.1"/>
    </source>
</evidence>
<feature type="transmembrane region" description="Helical" evidence="1">
    <location>
        <begin position="6"/>
        <end position="23"/>
    </location>
</feature>
<evidence type="ECO:0000256" key="1">
    <source>
        <dbReference type="SAM" id="Phobius"/>
    </source>
</evidence>
<proteinExistence type="predicted"/>
<keyword evidence="1" id="KW-1133">Transmembrane helix</keyword>
<sequence length="84" mass="9675">MVFRSFFFGGCAFFILITIFFRSSNGKLNFYVKLEGQRRVAEAEFIEIIGLSQTLELSRGRLNIPLTGNYSVAMEPNHRLFSFL</sequence>
<keyword evidence="3" id="KW-1185">Reference proteome</keyword>
<keyword evidence="1" id="KW-0472">Membrane</keyword>
<organism evidence="2 3">
    <name type="scientific">Paenibacillus aceris</name>
    <dbReference type="NCBI Taxonomy" id="869555"/>
    <lineage>
        <taxon>Bacteria</taxon>
        <taxon>Bacillati</taxon>
        <taxon>Bacillota</taxon>
        <taxon>Bacilli</taxon>
        <taxon>Bacillales</taxon>
        <taxon>Paenibacillaceae</taxon>
        <taxon>Paenibacillus</taxon>
    </lineage>
</organism>
<evidence type="ECO:0000313" key="3">
    <source>
        <dbReference type="Proteomes" id="UP001519344"/>
    </source>
</evidence>
<name>A0ABS4I8L0_9BACL</name>
<comment type="caution">
    <text evidence="2">The sequence shown here is derived from an EMBL/GenBank/DDBJ whole genome shotgun (WGS) entry which is preliminary data.</text>
</comment>
<keyword evidence="1" id="KW-0812">Transmembrane</keyword>
<accession>A0ABS4I8L0</accession>
<protein>
    <submittedName>
        <fullName evidence="2">Uncharacterized protein</fullName>
    </submittedName>
</protein>
<gene>
    <name evidence="2" type="ORF">J2Z65_006271</name>
</gene>